<dbReference type="AlphaFoldDB" id="A0A915LZH0"/>
<accession>A0A915LZH0</accession>
<keyword evidence="4" id="KW-0479">Metal-binding</keyword>
<dbReference type="Gene3D" id="3.10.20.90">
    <property type="entry name" value="Phosphatidylinositol 3-kinase Catalytic Subunit, Chain A, domain 1"/>
    <property type="match status" value="1"/>
</dbReference>
<dbReference type="WBParaSite" id="scaffold2433_cov199.g4850">
    <property type="protein sequence ID" value="scaffold2433_cov199.g4850"/>
    <property type="gene ID" value="scaffold2433_cov199.g4850"/>
</dbReference>
<evidence type="ECO:0000256" key="3">
    <source>
        <dbReference type="ARBA" id="ARBA00008654"/>
    </source>
</evidence>
<dbReference type="InterPro" id="IPR038492">
    <property type="entry name" value="GBBH-like_N_sf"/>
</dbReference>
<evidence type="ECO:0000256" key="6">
    <source>
        <dbReference type="ARBA" id="ARBA00022873"/>
    </source>
</evidence>
<reference evidence="12" key="1">
    <citation type="submission" date="2022-11" db="UniProtKB">
        <authorList>
            <consortium name="WormBaseParasite"/>
        </authorList>
    </citation>
    <scope>IDENTIFICATION</scope>
</reference>
<dbReference type="Pfam" id="PF00179">
    <property type="entry name" value="UQ_con"/>
    <property type="match status" value="1"/>
</dbReference>
<keyword evidence="7" id="KW-0223">Dioxygenase</keyword>
<evidence type="ECO:0000313" key="12">
    <source>
        <dbReference type="WBParaSite" id="scaffold2433_cov199.g4850"/>
    </source>
</evidence>
<dbReference type="SMART" id="SM00212">
    <property type="entry name" value="UBCc"/>
    <property type="match status" value="1"/>
</dbReference>
<dbReference type="CDD" id="cd23807">
    <property type="entry name" value="UEV_UBE2V"/>
    <property type="match status" value="1"/>
</dbReference>
<evidence type="ECO:0000259" key="10">
    <source>
        <dbReference type="PROSITE" id="PS50127"/>
    </source>
</evidence>
<comment type="similarity">
    <text evidence="3">Belongs to the gamma-BBH/TMLD family.</text>
</comment>
<dbReference type="Gene3D" id="3.60.130.10">
    <property type="entry name" value="Clavaminate synthase-like"/>
    <property type="match status" value="1"/>
</dbReference>
<dbReference type="PANTHER" id="PTHR10696:SF33">
    <property type="entry name" value="GAMMA-BUTYROBETAINE DIOXYGENASE"/>
    <property type="match status" value="1"/>
</dbReference>
<evidence type="ECO:0000256" key="8">
    <source>
        <dbReference type="ARBA" id="ARBA00023002"/>
    </source>
</evidence>
<sequence length="673" mass="77244">MRFPYLKYLLKSVTNVPEQRAIKAIFKDGSQRLFPYVWLRDCSLDDKTYVISDAMKGRIHTMRDFDVNVVPLSFRLNSNVLIVKWPRNVTSCYTQRWLRTHCPGSKEVIEKRRQIYLGRECIRLWEDGGPTSKNHFQFSHQSFLEDDKVREKETGGLLRVCVDGIAVLRGQEYGPNLRSEIFSSIIRRIGMVQPTHFGETFEVCPKQDASNMAYANTGELPYHTDFPSLQDPPQLQLLHMCKQSECGGGKSMFVDGFAIAKEMSLKYPKEYQILCDYPLEFIEEGFDVHNVKGFQDKEERIDFSMVARHKTFKTDKSGLIQLQFGNVMRSWFLDMAANDPLLVQNIYSSLKLFTELCYLPENQLIFSLNSGDTVLWANTRILHARSAYNSIGIPERERHLLGCYYSWDTIKSKNRLVMAGVEVPRNFRLLEELEDGQKGKGDGNISWGLEDDDDMALSRWTGMIIGPSRTPYEGRIYNLRVECGPNYPKEPPVVRFTTKINLNGVSQQNGLLDKRSVPSLRQWNSSYSIKTVLEDIRRHLMTAKENQKLSQPAEGTLYFEVCRGKQHIMLQARENWTATDLKLAIEVILKVPPKSQSLRVPPNEQRTEWMVLDEKQTLQEAGFTPKNARADEPIVLALVLPEDNDRVNVTPVSLPPPIPDAMLGGRQRDIDAE</sequence>
<dbReference type="FunFam" id="3.10.110.10:FF:000026">
    <property type="entry name" value="Ubiquitin-conjugating enzyme E2 variant"/>
    <property type="match status" value="1"/>
</dbReference>
<keyword evidence="8" id="KW-0560">Oxidoreductase</keyword>
<dbReference type="InterPro" id="IPR000608">
    <property type="entry name" value="UBC"/>
</dbReference>
<dbReference type="SUPFAM" id="SSF54236">
    <property type="entry name" value="Ubiquitin-like"/>
    <property type="match status" value="1"/>
</dbReference>
<evidence type="ECO:0000256" key="5">
    <source>
        <dbReference type="ARBA" id="ARBA00022786"/>
    </source>
</evidence>
<protein>
    <submittedName>
        <fullName evidence="12">UBC core domain-containing protein</fullName>
    </submittedName>
</protein>
<dbReference type="InterPro" id="IPR042098">
    <property type="entry name" value="TauD-like_sf"/>
</dbReference>
<keyword evidence="11" id="KW-1185">Reference proteome</keyword>
<dbReference type="SUPFAM" id="SSF51197">
    <property type="entry name" value="Clavaminate synthase-like"/>
    <property type="match status" value="1"/>
</dbReference>
<dbReference type="InterPro" id="IPR016135">
    <property type="entry name" value="UBQ-conjugating_enzyme/RWD"/>
</dbReference>
<dbReference type="PANTHER" id="PTHR10696">
    <property type="entry name" value="GAMMA-BUTYROBETAINE HYDROXYLASE-RELATED"/>
    <property type="match status" value="1"/>
</dbReference>
<dbReference type="GO" id="GO:0045329">
    <property type="term" value="P:carnitine biosynthetic process"/>
    <property type="evidence" value="ECO:0007669"/>
    <property type="project" value="UniProtKB-KW"/>
</dbReference>
<dbReference type="GO" id="GO:0046872">
    <property type="term" value="F:metal ion binding"/>
    <property type="evidence" value="ECO:0007669"/>
    <property type="project" value="UniProtKB-KW"/>
</dbReference>
<feature type="domain" description="UBC core" evidence="10">
    <location>
        <begin position="424"/>
        <end position="577"/>
    </location>
</feature>
<dbReference type="SUPFAM" id="SSF54495">
    <property type="entry name" value="UBC-like"/>
    <property type="match status" value="1"/>
</dbReference>
<keyword evidence="9" id="KW-0408">Iron</keyword>
<comment type="pathway">
    <text evidence="2">Amine and polyamine biosynthesis; carnitine biosynthesis.</text>
</comment>
<evidence type="ECO:0000256" key="9">
    <source>
        <dbReference type="ARBA" id="ARBA00023004"/>
    </source>
</evidence>
<evidence type="ECO:0000256" key="7">
    <source>
        <dbReference type="ARBA" id="ARBA00022964"/>
    </source>
</evidence>
<dbReference type="Proteomes" id="UP000887561">
    <property type="component" value="Unplaced"/>
</dbReference>
<comment type="cofactor">
    <cofactor evidence="1">
        <name>Fe(2+)</name>
        <dbReference type="ChEBI" id="CHEBI:29033"/>
    </cofactor>
</comment>
<dbReference type="GO" id="GO:0005739">
    <property type="term" value="C:mitochondrion"/>
    <property type="evidence" value="ECO:0007669"/>
    <property type="project" value="TreeGrafter"/>
</dbReference>
<dbReference type="GO" id="GO:0051213">
    <property type="term" value="F:dioxygenase activity"/>
    <property type="evidence" value="ECO:0007669"/>
    <property type="project" value="UniProtKB-KW"/>
</dbReference>
<evidence type="ECO:0000256" key="1">
    <source>
        <dbReference type="ARBA" id="ARBA00001954"/>
    </source>
</evidence>
<name>A0A915LZH0_MELJA</name>
<evidence type="ECO:0000313" key="11">
    <source>
        <dbReference type="Proteomes" id="UP000887561"/>
    </source>
</evidence>
<dbReference type="InterPro" id="IPR029071">
    <property type="entry name" value="Ubiquitin-like_domsf"/>
</dbReference>
<dbReference type="PROSITE" id="PS50127">
    <property type="entry name" value="UBC_2"/>
    <property type="match status" value="1"/>
</dbReference>
<evidence type="ECO:0000256" key="2">
    <source>
        <dbReference type="ARBA" id="ARBA00005022"/>
    </source>
</evidence>
<dbReference type="Pfam" id="PF02668">
    <property type="entry name" value="TauD"/>
    <property type="match status" value="1"/>
</dbReference>
<keyword evidence="5" id="KW-0833">Ubl conjugation pathway</keyword>
<evidence type="ECO:0000256" key="4">
    <source>
        <dbReference type="ARBA" id="ARBA00022723"/>
    </source>
</evidence>
<dbReference type="Gene3D" id="3.10.110.10">
    <property type="entry name" value="Ubiquitin Conjugating Enzyme"/>
    <property type="match status" value="1"/>
</dbReference>
<dbReference type="InterPro" id="IPR003819">
    <property type="entry name" value="TauD/TfdA-like"/>
</dbReference>
<keyword evidence="6" id="KW-0124">Carnitine biosynthesis</keyword>
<dbReference type="InterPro" id="IPR050411">
    <property type="entry name" value="AlphaKG_dependent_hydroxylases"/>
</dbReference>
<proteinExistence type="inferred from homology"/>
<dbReference type="Gene3D" id="3.30.2020.30">
    <property type="match status" value="1"/>
</dbReference>
<organism evidence="11 12">
    <name type="scientific">Meloidogyne javanica</name>
    <name type="common">Root-knot nematode worm</name>
    <dbReference type="NCBI Taxonomy" id="6303"/>
    <lineage>
        <taxon>Eukaryota</taxon>
        <taxon>Metazoa</taxon>
        <taxon>Ecdysozoa</taxon>
        <taxon>Nematoda</taxon>
        <taxon>Chromadorea</taxon>
        <taxon>Rhabditida</taxon>
        <taxon>Tylenchina</taxon>
        <taxon>Tylenchomorpha</taxon>
        <taxon>Tylenchoidea</taxon>
        <taxon>Meloidogynidae</taxon>
        <taxon>Meloidogyninae</taxon>
        <taxon>Meloidogyne</taxon>
        <taxon>Meloidogyne incognita group</taxon>
    </lineage>
</organism>